<reference evidence="1" key="3">
    <citation type="submission" date="2025-09" db="UniProtKB">
        <authorList>
            <consortium name="Ensembl"/>
        </authorList>
    </citation>
    <scope>IDENTIFICATION</scope>
</reference>
<organism evidence="1">
    <name type="scientific">Ovis aries</name>
    <name type="common">Sheep</name>
    <dbReference type="NCBI Taxonomy" id="9940"/>
    <lineage>
        <taxon>Eukaryota</taxon>
        <taxon>Metazoa</taxon>
        <taxon>Chordata</taxon>
        <taxon>Craniata</taxon>
        <taxon>Vertebrata</taxon>
        <taxon>Euteleostomi</taxon>
        <taxon>Mammalia</taxon>
        <taxon>Eutheria</taxon>
        <taxon>Laurasiatheria</taxon>
        <taxon>Artiodactyla</taxon>
        <taxon>Ruminantia</taxon>
        <taxon>Pecora</taxon>
        <taxon>Bovidae</taxon>
        <taxon>Caprinae</taxon>
        <taxon>Ovis</taxon>
    </lineage>
</organism>
<reference evidence="1" key="1">
    <citation type="submission" date="2020-11" db="EMBL/GenBank/DDBJ databases">
        <authorList>
            <person name="Davenport K.M."/>
            <person name="Bickhart D.M."/>
            <person name="Smith T.P.L."/>
            <person name="Murdoch B.M."/>
            <person name="Rosen B.D."/>
        </authorList>
    </citation>
    <scope>NUCLEOTIDE SEQUENCE [LARGE SCALE GENOMIC DNA]</scope>
    <source>
        <strain evidence="1">OAR_USU_Benz2616</strain>
    </source>
</reference>
<reference evidence="1" key="2">
    <citation type="submission" date="2025-08" db="UniProtKB">
        <authorList>
            <consortium name="Ensembl"/>
        </authorList>
    </citation>
    <scope>IDENTIFICATION</scope>
</reference>
<name>A0AC11E8T9_SHEEP</name>
<sequence length="182" mass="20796">MSQWNQVQQLEIKFLEQVDQFYDDNFPMEIRHLLAQWIENQDWEAASNNETMATILLQNLLIQLDEQLGRVSKEKNLLLIHNLKRIRKVLQGKFHGNPMHVAVVISNCLREERRILAAANMPVQGSPGGASGKEPTCHCKRCKRNGLDPGVGKILWRRKWQPTPVFLPGKSHGQRSLVGCSP</sequence>
<gene>
    <name evidence="1" type="primary">STAT4</name>
</gene>
<proteinExistence type="predicted"/>
<evidence type="ECO:0000313" key="1">
    <source>
        <dbReference type="Ensembl" id="ENSOARP00020055193.1"/>
    </source>
</evidence>
<accession>A0AC11E8T9</accession>
<dbReference type="Ensembl" id="ENSOART00020080720.1">
    <property type="protein sequence ID" value="ENSOARP00020055193.1"/>
    <property type="gene ID" value="ENSOARG00020025579.2"/>
</dbReference>
<protein>
    <submittedName>
        <fullName evidence="1">Signal transducer and activator of transcription 4</fullName>
    </submittedName>
</protein>